<sequence>MPATAIAPLKIGNLTIDPPILQAPMAGFTNAAFRQIVRQFGGAGLLATEMVNARGFVWMDEHEAEHPDRLWGVADEPRPLAVQIWDNDPATMAKVGARLVEEYQVSVVDINFGCPVRQVTQKAHSGSYLLREPQRMHAIISQLVEVCAPTPVTAKIRLGCHPNNINCDEIARVVEEAGAAALTVHGRTAADMFRGHADWDRISEIKAHLKHIPLIGNGDLDSPAKVVTAFEKYNVDAVMIARACLGRPWLFSQAAAALRGEPVPPEPTMVEQRDVMLNHYRLVLERFGEEKATILMRKYACCYAQGKRGARHFRTHVAKVSTAVEFYAVVEEHFPLSPAD</sequence>
<feature type="binding site" evidence="14">
    <location>
        <position position="185"/>
    </location>
    <ligand>
        <name>FMN</name>
        <dbReference type="ChEBI" id="CHEBI:58210"/>
    </ligand>
</feature>
<keyword evidence="14" id="KW-0547">Nucleotide-binding</keyword>
<feature type="binding site" evidence="14">
    <location>
        <position position="155"/>
    </location>
    <ligand>
        <name>FMN</name>
        <dbReference type="ChEBI" id="CHEBI:58210"/>
    </ligand>
</feature>
<keyword evidence="8" id="KW-0694">RNA-binding</keyword>
<evidence type="ECO:0000256" key="4">
    <source>
        <dbReference type="ARBA" id="ARBA00022630"/>
    </source>
</evidence>
<evidence type="ECO:0000256" key="1">
    <source>
        <dbReference type="ARBA" id="ARBA00001917"/>
    </source>
</evidence>
<dbReference type="OrthoDB" id="9764501at2"/>
<dbReference type="RefSeq" id="WP_146407267.1">
    <property type="nucleotide sequence ID" value="NZ_SJPU01000002.1"/>
</dbReference>
<reference evidence="16 17" key="1">
    <citation type="journal article" date="2020" name="Antonie Van Leeuwenhoek">
        <title>Rhodopirellula heiligendammensis sp. nov., Rhodopirellula pilleata sp. nov., and Rhodopirellula solitaria sp. nov. isolated from natural or artificial marine surfaces in Northern Germany and California, USA, and emended description of the genus Rhodopirellula.</title>
        <authorList>
            <person name="Kallscheuer N."/>
            <person name="Wiegand S."/>
            <person name="Jogler M."/>
            <person name="Boedeker C."/>
            <person name="Peeters S.H."/>
            <person name="Rast P."/>
            <person name="Heuer A."/>
            <person name="Jetten M.S.M."/>
            <person name="Rohde M."/>
            <person name="Jogler C."/>
        </authorList>
    </citation>
    <scope>NUCLEOTIDE SEQUENCE [LARGE SCALE GENOMIC DNA]</scope>
    <source>
        <strain evidence="16 17">Poly21</strain>
    </source>
</reference>
<keyword evidence="6 12" id="KW-0819">tRNA processing</keyword>
<comment type="catalytic activity">
    <reaction evidence="11">
        <text>a 5,6-dihydrouridine in tRNA + NAD(+) = a uridine in tRNA + NADH + H(+)</text>
        <dbReference type="Rhea" id="RHEA:54452"/>
        <dbReference type="Rhea" id="RHEA-COMP:13339"/>
        <dbReference type="Rhea" id="RHEA-COMP:13887"/>
        <dbReference type="ChEBI" id="CHEBI:15378"/>
        <dbReference type="ChEBI" id="CHEBI:57540"/>
        <dbReference type="ChEBI" id="CHEBI:57945"/>
        <dbReference type="ChEBI" id="CHEBI:65315"/>
        <dbReference type="ChEBI" id="CHEBI:74443"/>
    </reaction>
</comment>
<dbReference type="Proteomes" id="UP000319908">
    <property type="component" value="Unassembled WGS sequence"/>
</dbReference>
<evidence type="ECO:0000256" key="7">
    <source>
        <dbReference type="ARBA" id="ARBA00022857"/>
    </source>
</evidence>
<evidence type="ECO:0000313" key="17">
    <source>
        <dbReference type="Proteomes" id="UP000319908"/>
    </source>
</evidence>
<protein>
    <recommendedName>
        <fullName evidence="12">tRNA-dihydrouridine synthase</fullName>
        <ecNumber evidence="12">1.3.1.-</ecNumber>
    </recommendedName>
</protein>
<dbReference type="EMBL" id="SJPU01000002">
    <property type="protein sequence ID" value="TWU15373.1"/>
    <property type="molecule type" value="Genomic_DNA"/>
</dbReference>
<dbReference type="InterPro" id="IPR018517">
    <property type="entry name" value="tRNA_hU_synthase_CS"/>
</dbReference>
<evidence type="ECO:0000256" key="10">
    <source>
        <dbReference type="ARBA" id="ARBA00048205"/>
    </source>
</evidence>
<dbReference type="GO" id="GO:0000049">
    <property type="term" value="F:tRNA binding"/>
    <property type="evidence" value="ECO:0007669"/>
    <property type="project" value="UniProtKB-KW"/>
</dbReference>
<dbReference type="PROSITE" id="PS01136">
    <property type="entry name" value="UPF0034"/>
    <property type="match status" value="1"/>
</dbReference>
<dbReference type="PIRSF" id="PIRSF006621">
    <property type="entry name" value="Dus"/>
    <property type="match status" value="1"/>
</dbReference>
<evidence type="ECO:0000259" key="15">
    <source>
        <dbReference type="Pfam" id="PF01207"/>
    </source>
</evidence>
<evidence type="ECO:0000256" key="14">
    <source>
        <dbReference type="PIRSR" id="PIRSR006621-2"/>
    </source>
</evidence>
<feature type="active site" description="Proton donor" evidence="13">
    <location>
        <position position="114"/>
    </location>
</feature>
<feature type="binding site" evidence="14">
    <location>
        <begin position="241"/>
        <end position="242"/>
    </location>
    <ligand>
        <name>FMN</name>
        <dbReference type="ChEBI" id="CHEBI:58210"/>
    </ligand>
</feature>
<dbReference type="CDD" id="cd02801">
    <property type="entry name" value="DUS_like_FMN"/>
    <property type="match status" value="1"/>
</dbReference>
<evidence type="ECO:0000256" key="12">
    <source>
        <dbReference type="PIRNR" id="PIRNR006621"/>
    </source>
</evidence>
<dbReference type="SUPFAM" id="SSF51395">
    <property type="entry name" value="FMN-linked oxidoreductases"/>
    <property type="match status" value="1"/>
</dbReference>
<proteinExistence type="inferred from homology"/>
<dbReference type="GO" id="GO:0017150">
    <property type="term" value="F:tRNA dihydrouridine synthase activity"/>
    <property type="evidence" value="ECO:0007669"/>
    <property type="project" value="InterPro"/>
</dbReference>
<dbReference type="NCBIfam" id="TIGR00737">
    <property type="entry name" value="nifR3_yhdG"/>
    <property type="match status" value="1"/>
</dbReference>
<evidence type="ECO:0000256" key="11">
    <source>
        <dbReference type="ARBA" id="ARBA00048802"/>
    </source>
</evidence>
<evidence type="ECO:0000256" key="13">
    <source>
        <dbReference type="PIRSR" id="PIRSR006621-1"/>
    </source>
</evidence>
<dbReference type="InterPro" id="IPR013785">
    <property type="entry name" value="Aldolase_TIM"/>
</dbReference>
<name>A0A5C6BT26_9BACT</name>
<dbReference type="Gene3D" id="1.10.1200.80">
    <property type="entry name" value="Putative flavin oxidoreducatase, domain 2"/>
    <property type="match status" value="1"/>
</dbReference>
<dbReference type="InterPro" id="IPR004652">
    <property type="entry name" value="DusB-like"/>
</dbReference>
<evidence type="ECO:0000256" key="6">
    <source>
        <dbReference type="ARBA" id="ARBA00022694"/>
    </source>
</evidence>
<keyword evidence="9 12" id="KW-0560">Oxidoreductase</keyword>
<gene>
    <name evidence="16" type="primary">dus</name>
    <name evidence="16" type="ORF">Poly21_25680</name>
</gene>
<dbReference type="PANTHER" id="PTHR45846">
    <property type="entry name" value="TRNA-DIHYDROURIDINE(47) SYNTHASE [NAD(P)(+)]-LIKE"/>
    <property type="match status" value="1"/>
</dbReference>
<dbReference type="GO" id="GO:0050660">
    <property type="term" value="F:flavin adenine dinucleotide binding"/>
    <property type="evidence" value="ECO:0007669"/>
    <property type="project" value="InterPro"/>
</dbReference>
<dbReference type="Gene3D" id="3.20.20.70">
    <property type="entry name" value="Aldolase class I"/>
    <property type="match status" value="1"/>
</dbReference>
<feature type="binding site" evidence="14">
    <location>
        <position position="83"/>
    </location>
    <ligand>
        <name>FMN</name>
        <dbReference type="ChEBI" id="CHEBI:58210"/>
    </ligand>
</feature>
<dbReference type="InterPro" id="IPR001269">
    <property type="entry name" value="DUS_fam"/>
</dbReference>
<dbReference type="AlphaFoldDB" id="A0A5C6BT26"/>
<dbReference type="PANTHER" id="PTHR45846:SF1">
    <property type="entry name" value="TRNA-DIHYDROURIDINE(47) SYNTHASE [NAD(P)(+)]-LIKE"/>
    <property type="match status" value="1"/>
</dbReference>
<keyword evidence="7" id="KW-0521">NADP</keyword>
<comment type="cofactor">
    <cofactor evidence="1 12 14">
        <name>FMN</name>
        <dbReference type="ChEBI" id="CHEBI:58210"/>
    </cofactor>
</comment>
<organism evidence="16 17">
    <name type="scientific">Allorhodopirellula heiligendammensis</name>
    <dbReference type="NCBI Taxonomy" id="2714739"/>
    <lineage>
        <taxon>Bacteria</taxon>
        <taxon>Pseudomonadati</taxon>
        <taxon>Planctomycetota</taxon>
        <taxon>Planctomycetia</taxon>
        <taxon>Pirellulales</taxon>
        <taxon>Pirellulaceae</taxon>
        <taxon>Allorhodopirellula</taxon>
    </lineage>
</organism>
<comment type="caution">
    <text evidence="16">The sequence shown here is derived from an EMBL/GenBank/DDBJ whole genome shotgun (WGS) entry which is preliminary data.</text>
</comment>
<keyword evidence="17" id="KW-1185">Reference proteome</keyword>
<comment type="catalytic activity">
    <reaction evidence="10">
        <text>a 5,6-dihydrouridine in tRNA + NADP(+) = a uridine in tRNA + NADPH + H(+)</text>
        <dbReference type="Rhea" id="RHEA:23624"/>
        <dbReference type="Rhea" id="RHEA-COMP:13339"/>
        <dbReference type="Rhea" id="RHEA-COMP:13887"/>
        <dbReference type="ChEBI" id="CHEBI:15378"/>
        <dbReference type="ChEBI" id="CHEBI:57783"/>
        <dbReference type="ChEBI" id="CHEBI:58349"/>
        <dbReference type="ChEBI" id="CHEBI:65315"/>
        <dbReference type="ChEBI" id="CHEBI:74443"/>
    </reaction>
</comment>
<dbReference type="Pfam" id="PF01207">
    <property type="entry name" value="Dus"/>
    <property type="match status" value="1"/>
</dbReference>
<evidence type="ECO:0000256" key="8">
    <source>
        <dbReference type="ARBA" id="ARBA00022884"/>
    </source>
</evidence>
<feature type="domain" description="DUS-like FMN-binding" evidence="15">
    <location>
        <begin position="22"/>
        <end position="334"/>
    </location>
</feature>
<evidence type="ECO:0000313" key="16">
    <source>
        <dbReference type="EMBL" id="TWU15373.1"/>
    </source>
</evidence>
<accession>A0A5C6BT26</accession>
<comment type="function">
    <text evidence="2 12">Catalyzes the synthesis of 5,6-dihydrouridine (D), a modified base found in the D-loop of most tRNAs, via the reduction of the C5-C6 double bond in target uridines.</text>
</comment>
<keyword evidence="5 12" id="KW-0288">FMN</keyword>
<evidence type="ECO:0000256" key="5">
    <source>
        <dbReference type="ARBA" id="ARBA00022643"/>
    </source>
</evidence>
<keyword evidence="3" id="KW-0820">tRNA-binding</keyword>
<evidence type="ECO:0000256" key="3">
    <source>
        <dbReference type="ARBA" id="ARBA00022555"/>
    </source>
</evidence>
<dbReference type="EC" id="1.3.1.-" evidence="12"/>
<dbReference type="InterPro" id="IPR035587">
    <property type="entry name" value="DUS-like_FMN-bd"/>
</dbReference>
<feature type="binding site" evidence="14">
    <location>
        <begin position="24"/>
        <end position="26"/>
    </location>
    <ligand>
        <name>FMN</name>
        <dbReference type="ChEBI" id="CHEBI:58210"/>
    </ligand>
</feature>
<evidence type="ECO:0000256" key="9">
    <source>
        <dbReference type="ARBA" id="ARBA00023002"/>
    </source>
</evidence>
<dbReference type="InterPro" id="IPR024036">
    <property type="entry name" value="tRNA-dHydroUridine_Synthase_C"/>
</dbReference>
<evidence type="ECO:0000256" key="2">
    <source>
        <dbReference type="ARBA" id="ARBA00002790"/>
    </source>
</evidence>
<comment type="similarity">
    <text evidence="12">Belongs to the dus family.</text>
</comment>
<keyword evidence="4 12" id="KW-0285">Flavoprotein</keyword>